<keyword evidence="1" id="KW-0732">Signal</keyword>
<feature type="signal peptide" evidence="1">
    <location>
        <begin position="1"/>
        <end position="24"/>
    </location>
</feature>
<dbReference type="RefSeq" id="WP_377212170.1">
    <property type="nucleotide sequence ID" value="NZ_JBHTJV010000005.1"/>
</dbReference>
<dbReference type="EMBL" id="JBHTJV010000005">
    <property type="protein sequence ID" value="MFD0916311.1"/>
    <property type="molecule type" value="Genomic_DNA"/>
</dbReference>
<keyword evidence="3" id="KW-1185">Reference proteome</keyword>
<evidence type="ECO:0000313" key="2">
    <source>
        <dbReference type="EMBL" id="MFD0916311.1"/>
    </source>
</evidence>
<comment type="caution">
    <text evidence="2">The sequence shown here is derived from an EMBL/GenBank/DDBJ whole genome shotgun (WGS) entry which is preliminary data.</text>
</comment>
<evidence type="ECO:0000256" key="1">
    <source>
        <dbReference type="SAM" id="SignalP"/>
    </source>
</evidence>
<reference evidence="3" key="1">
    <citation type="journal article" date="2019" name="Int. J. Syst. Evol. Microbiol.">
        <title>The Global Catalogue of Microorganisms (GCM) 10K type strain sequencing project: providing services to taxonomists for standard genome sequencing and annotation.</title>
        <authorList>
            <consortium name="The Broad Institute Genomics Platform"/>
            <consortium name="The Broad Institute Genome Sequencing Center for Infectious Disease"/>
            <person name="Wu L."/>
            <person name="Ma J."/>
        </authorList>
    </citation>
    <scope>NUCLEOTIDE SEQUENCE [LARGE SCALE GENOMIC DNA]</scope>
    <source>
        <strain evidence="3">CCUG 60023</strain>
    </source>
</reference>
<gene>
    <name evidence="2" type="ORF">ACFQ14_07830</name>
</gene>
<organism evidence="2 3">
    <name type="scientific">Pseudahrensia aquimaris</name>
    <dbReference type="NCBI Taxonomy" id="744461"/>
    <lineage>
        <taxon>Bacteria</taxon>
        <taxon>Pseudomonadati</taxon>
        <taxon>Pseudomonadota</taxon>
        <taxon>Alphaproteobacteria</taxon>
        <taxon>Hyphomicrobiales</taxon>
        <taxon>Ahrensiaceae</taxon>
        <taxon>Pseudahrensia</taxon>
    </lineage>
</organism>
<evidence type="ECO:0000313" key="3">
    <source>
        <dbReference type="Proteomes" id="UP001597101"/>
    </source>
</evidence>
<accession>A0ABW3FCV0</accession>
<proteinExistence type="predicted"/>
<dbReference type="Proteomes" id="UP001597101">
    <property type="component" value="Unassembled WGS sequence"/>
</dbReference>
<feature type="chain" id="PRO_5047383312" evidence="1">
    <location>
        <begin position="25"/>
        <end position="114"/>
    </location>
</feature>
<name>A0ABW3FCV0_9HYPH</name>
<protein>
    <submittedName>
        <fullName evidence="2">Uncharacterized protein</fullName>
    </submittedName>
</protein>
<sequence length="114" mass="12702">MGVFRKIAAASAIIVFCTPSKAFADVKAPDGRVIECYCTDRYGQRRELGEIICITVSGRSYMAKCVMAQNNPFWRDQKRGCLSSQLEGPKKDDQAFTPFPQRLALDRTSAKICS</sequence>